<dbReference type="InterPro" id="IPR050352">
    <property type="entry name" value="ABCG_transporters"/>
</dbReference>
<dbReference type="InterPro" id="IPR003439">
    <property type="entry name" value="ABC_transporter-like_ATP-bd"/>
</dbReference>
<gene>
    <name evidence="11" type="ORF">NCGR_LOCUS42359</name>
</gene>
<reference evidence="11" key="1">
    <citation type="submission" date="2020-10" db="EMBL/GenBank/DDBJ databases">
        <authorList>
            <person name="Han B."/>
            <person name="Lu T."/>
            <person name="Zhao Q."/>
            <person name="Huang X."/>
            <person name="Zhao Y."/>
        </authorList>
    </citation>
    <scope>NUCLEOTIDE SEQUENCE</scope>
</reference>
<dbReference type="PANTHER" id="PTHR48041:SF79">
    <property type="entry name" value="ABC TRANSPORTER G FAMILY MEMBER 5"/>
    <property type="match status" value="1"/>
</dbReference>
<keyword evidence="3 9" id="KW-0812">Transmembrane</keyword>
<dbReference type="GO" id="GO:0140359">
    <property type="term" value="F:ABC-type transporter activity"/>
    <property type="evidence" value="ECO:0007669"/>
    <property type="project" value="InterPro"/>
</dbReference>
<dbReference type="PROSITE" id="PS00211">
    <property type="entry name" value="ABC_TRANSPORTER_1"/>
    <property type="match status" value="1"/>
</dbReference>
<keyword evidence="4" id="KW-0547">Nucleotide-binding</keyword>
<dbReference type="InterPro" id="IPR017871">
    <property type="entry name" value="ABC_transporter-like_CS"/>
</dbReference>
<evidence type="ECO:0000256" key="8">
    <source>
        <dbReference type="SAM" id="MobiDB-lite"/>
    </source>
</evidence>
<dbReference type="InterPro" id="IPR003593">
    <property type="entry name" value="AAA+_ATPase"/>
</dbReference>
<evidence type="ECO:0000256" key="1">
    <source>
        <dbReference type="ARBA" id="ARBA00004141"/>
    </source>
</evidence>
<evidence type="ECO:0000256" key="6">
    <source>
        <dbReference type="ARBA" id="ARBA00022989"/>
    </source>
</evidence>
<dbReference type="OrthoDB" id="66620at2759"/>
<keyword evidence="7 9" id="KW-0472">Membrane</keyword>
<keyword evidence="12" id="KW-1185">Reference proteome</keyword>
<sequence length="681" mass="73558">MPKNSCAGGCEIQASGINYRITVSSRPHPPLKVWSRSDDDVHVQDHQDHHHHHSVRHVLRDVSCRARPGELLAIVGPSGAGKSTLLEILAGRLSPSPQYDLLLLDGAAAHSADLRRVSGYVTQQDVLFPLLTVRETLLFSARLRLGARLPAKDMDARVEALLDDLTLRRVAATRIKDLSGGERRRVSIGVEAVHDPPVLILDEPTSGLDSASALQIVGALRAMAETRGRTVLLSIHQPGARIVKMFDSVLLLAAGCVLHQGTVDQLRALLGDAGLHLPPHVDAVEFAIDSVDALRLHRRHASAAGLQAPPRQPQHQQPSSREREGRCTLQHLFQLHGKQVADEDTAAVVPVMASSAAATAGSRYANSRAREVAVLSQRFFKNVARTRQLFACRTVCMLVAGLALGSIFYDLGEDKVAERVGLFAFLLTFLLSSTTEALPIFLQERDILAKETSSGAYRVSSYAVANAVVFLPFQLALAVVFAAPVYWLAGLRRTAAAFGYFLLVIWLILYTANSVVVCFAAAAPDFVVGNAAIQGVMGSFFLFSGYFIARSAMPACWVFMHYLSLFKWPFEALLVNEFAGGGRCVVRALGQCVATGDEVLRREGLGEECRWRNVGVMVAFTAAYRVLGYAVLRVRCSLALNKGAVAAGPPSLGLSRRLRSQLAIIGAAAWPSPSSSSTPPP</sequence>
<dbReference type="AlphaFoldDB" id="A0A811QRU0"/>
<comment type="subcellular location">
    <subcellularLocation>
        <location evidence="1">Membrane</location>
        <topology evidence="1">Multi-pass membrane protein</topology>
    </subcellularLocation>
</comment>
<dbReference type="Pfam" id="PF01061">
    <property type="entry name" value="ABC2_membrane"/>
    <property type="match status" value="1"/>
</dbReference>
<evidence type="ECO:0000313" key="12">
    <source>
        <dbReference type="Proteomes" id="UP000604825"/>
    </source>
</evidence>
<name>A0A811QRU0_9POAL</name>
<dbReference type="GO" id="GO:0016887">
    <property type="term" value="F:ATP hydrolysis activity"/>
    <property type="evidence" value="ECO:0007669"/>
    <property type="project" value="InterPro"/>
</dbReference>
<comment type="caution">
    <text evidence="11">The sequence shown here is derived from an EMBL/GenBank/DDBJ whole genome shotgun (WGS) entry which is preliminary data.</text>
</comment>
<dbReference type="PROSITE" id="PS50893">
    <property type="entry name" value="ABC_TRANSPORTER_2"/>
    <property type="match status" value="1"/>
</dbReference>
<dbReference type="GO" id="GO:0005524">
    <property type="term" value="F:ATP binding"/>
    <property type="evidence" value="ECO:0007669"/>
    <property type="project" value="UniProtKB-KW"/>
</dbReference>
<evidence type="ECO:0000256" key="5">
    <source>
        <dbReference type="ARBA" id="ARBA00022840"/>
    </source>
</evidence>
<feature type="transmembrane region" description="Helical" evidence="9">
    <location>
        <begin position="390"/>
        <end position="409"/>
    </location>
</feature>
<protein>
    <recommendedName>
        <fullName evidence="10">ABC transporter domain-containing protein</fullName>
    </recommendedName>
</protein>
<feature type="region of interest" description="Disordered" evidence="8">
    <location>
        <begin position="302"/>
        <end position="323"/>
    </location>
</feature>
<feature type="transmembrane region" description="Helical" evidence="9">
    <location>
        <begin position="463"/>
        <end position="488"/>
    </location>
</feature>
<dbReference type="GO" id="GO:0016020">
    <property type="term" value="C:membrane"/>
    <property type="evidence" value="ECO:0007669"/>
    <property type="project" value="UniProtKB-SubCell"/>
</dbReference>
<evidence type="ECO:0000256" key="4">
    <source>
        <dbReference type="ARBA" id="ARBA00022741"/>
    </source>
</evidence>
<dbReference type="InterPro" id="IPR027417">
    <property type="entry name" value="P-loop_NTPase"/>
</dbReference>
<dbReference type="PANTHER" id="PTHR48041">
    <property type="entry name" value="ABC TRANSPORTER G FAMILY MEMBER 28"/>
    <property type="match status" value="1"/>
</dbReference>
<dbReference type="EMBL" id="CAJGYO010000011">
    <property type="protein sequence ID" value="CAD6258916.1"/>
    <property type="molecule type" value="Genomic_DNA"/>
</dbReference>
<keyword evidence="5" id="KW-0067">ATP-binding</keyword>
<feature type="domain" description="ABC transporter" evidence="10">
    <location>
        <begin position="41"/>
        <end position="279"/>
    </location>
</feature>
<keyword evidence="6 9" id="KW-1133">Transmembrane helix</keyword>
<evidence type="ECO:0000256" key="7">
    <source>
        <dbReference type="ARBA" id="ARBA00023136"/>
    </source>
</evidence>
<feature type="transmembrane region" description="Helical" evidence="9">
    <location>
        <begin position="500"/>
        <end position="528"/>
    </location>
</feature>
<dbReference type="SUPFAM" id="SSF52540">
    <property type="entry name" value="P-loop containing nucleoside triphosphate hydrolases"/>
    <property type="match status" value="1"/>
</dbReference>
<evidence type="ECO:0000256" key="3">
    <source>
        <dbReference type="ARBA" id="ARBA00022692"/>
    </source>
</evidence>
<dbReference type="SMART" id="SM00382">
    <property type="entry name" value="AAA"/>
    <property type="match status" value="1"/>
</dbReference>
<dbReference type="InterPro" id="IPR013525">
    <property type="entry name" value="ABC2_TM"/>
</dbReference>
<evidence type="ECO:0000256" key="9">
    <source>
        <dbReference type="SAM" id="Phobius"/>
    </source>
</evidence>
<feature type="compositionally biased region" description="Low complexity" evidence="8">
    <location>
        <begin position="302"/>
        <end position="318"/>
    </location>
</feature>
<evidence type="ECO:0000259" key="10">
    <source>
        <dbReference type="PROSITE" id="PS50893"/>
    </source>
</evidence>
<evidence type="ECO:0000256" key="2">
    <source>
        <dbReference type="ARBA" id="ARBA00022448"/>
    </source>
</evidence>
<dbReference type="Proteomes" id="UP000604825">
    <property type="component" value="Unassembled WGS sequence"/>
</dbReference>
<dbReference type="Gene3D" id="3.40.50.300">
    <property type="entry name" value="P-loop containing nucleotide triphosphate hydrolases"/>
    <property type="match status" value="1"/>
</dbReference>
<feature type="transmembrane region" description="Helical" evidence="9">
    <location>
        <begin position="421"/>
        <end position="442"/>
    </location>
</feature>
<accession>A0A811QRU0</accession>
<keyword evidence="2" id="KW-0813">Transport</keyword>
<organism evidence="11 12">
    <name type="scientific">Miscanthus lutarioriparius</name>
    <dbReference type="NCBI Taxonomy" id="422564"/>
    <lineage>
        <taxon>Eukaryota</taxon>
        <taxon>Viridiplantae</taxon>
        <taxon>Streptophyta</taxon>
        <taxon>Embryophyta</taxon>
        <taxon>Tracheophyta</taxon>
        <taxon>Spermatophyta</taxon>
        <taxon>Magnoliopsida</taxon>
        <taxon>Liliopsida</taxon>
        <taxon>Poales</taxon>
        <taxon>Poaceae</taxon>
        <taxon>PACMAD clade</taxon>
        <taxon>Panicoideae</taxon>
        <taxon>Andropogonodae</taxon>
        <taxon>Andropogoneae</taxon>
        <taxon>Saccharinae</taxon>
        <taxon>Miscanthus</taxon>
    </lineage>
</organism>
<evidence type="ECO:0000313" key="11">
    <source>
        <dbReference type="EMBL" id="CAD6258916.1"/>
    </source>
</evidence>
<dbReference type="Pfam" id="PF00005">
    <property type="entry name" value="ABC_tran"/>
    <property type="match status" value="1"/>
</dbReference>
<proteinExistence type="predicted"/>
<dbReference type="FunFam" id="3.40.50.300:FF:001473">
    <property type="entry name" value="ATP-binding cassette transporter"/>
    <property type="match status" value="1"/>
</dbReference>